<dbReference type="InterPro" id="IPR036390">
    <property type="entry name" value="WH_DNA-bd_sf"/>
</dbReference>
<keyword evidence="1" id="KW-0805">Transcription regulation</keyword>
<keyword evidence="6" id="KW-1185">Reference proteome</keyword>
<feature type="domain" description="HTH gntR-type" evidence="4">
    <location>
        <begin position="11"/>
        <end position="79"/>
    </location>
</feature>
<dbReference type="SMART" id="SM00345">
    <property type="entry name" value="HTH_GNTR"/>
    <property type="match status" value="1"/>
</dbReference>
<dbReference type="InterPro" id="IPR000524">
    <property type="entry name" value="Tscrpt_reg_HTH_GntR"/>
</dbReference>
<evidence type="ECO:0000256" key="2">
    <source>
        <dbReference type="ARBA" id="ARBA00023125"/>
    </source>
</evidence>
<evidence type="ECO:0000256" key="3">
    <source>
        <dbReference type="ARBA" id="ARBA00023163"/>
    </source>
</evidence>
<name>A0A238JHK9_9RHOB</name>
<dbReference type="PROSITE" id="PS50949">
    <property type="entry name" value="HTH_GNTR"/>
    <property type="match status" value="1"/>
</dbReference>
<dbReference type="Pfam" id="PF00392">
    <property type="entry name" value="GntR"/>
    <property type="match status" value="1"/>
</dbReference>
<protein>
    <submittedName>
        <fullName evidence="5">HTH-type transcriptional regulator LutR</fullName>
    </submittedName>
</protein>
<dbReference type="GO" id="GO:0003700">
    <property type="term" value="F:DNA-binding transcription factor activity"/>
    <property type="evidence" value="ECO:0007669"/>
    <property type="project" value="InterPro"/>
</dbReference>
<dbReference type="OrthoDB" id="9028214at2"/>
<dbReference type="SUPFAM" id="SSF46785">
    <property type="entry name" value="Winged helix' DNA-binding domain"/>
    <property type="match status" value="1"/>
</dbReference>
<dbReference type="GO" id="GO:0003677">
    <property type="term" value="F:DNA binding"/>
    <property type="evidence" value="ECO:0007669"/>
    <property type="project" value="UniProtKB-KW"/>
</dbReference>
<dbReference type="Proteomes" id="UP000225972">
    <property type="component" value="Unassembled WGS sequence"/>
</dbReference>
<sequence>MAQFKEIRRGGYLPDLIARQVMDQISAGELQPGDLLPTETALADLFGVSRNVVREAIARLRSDGVINTKQGRGAVVNPPSARATFRVDMAALTSKDNLADLFELRGLLEIDAAGIAAQRRSPSDLEALTTALDHMRARPSFDEQLIEADAEFHRCLATATGNSYLATIVDYLSSRLKETTRATRDVYGQGDLLDVTITEHERVLEAVATQDQKAARQAMALHIDGATRRLGVVTGEK</sequence>
<dbReference type="EMBL" id="FXXP01000002">
    <property type="protein sequence ID" value="SMX29306.1"/>
    <property type="molecule type" value="Genomic_DNA"/>
</dbReference>
<evidence type="ECO:0000259" key="4">
    <source>
        <dbReference type="PROSITE" id="PS50949"/>
    </source>
</evidence>
<dbReference type="SMART" id="SM00895">
    <property type="entry name" value="FCD"/>
    <property type="match status" value="1"/>
</dbReference>
<keyword evidence="2" id="KW-0238">DNA-binding</keyword>
<dbReference type="AlphaFoldDB" id="A0A238JHK9"/>
<dbReference type="PANTHER" id="PTHR43537:SF5">
    <property type="entry name" value="UXU OPERON TRANSCRIPTIONAL REGULATOR"/>
    <property type="match status" value="1"/>
</dbReference>
<gene>
    <name evidence="5" type="primary">lutR_3</name>
    <name evidence="5" type="ORF">TRP8649_03439</name>
</gene>
<dbReference type="InterPro" id="IPR011711">
    <property type="entry name" value="GntR_C"/>
</dbReference>
<dbReference type="Pfam" id="PF07729">
    <property type="entry name" value="FCD"/>
    <property type="match status" value="1"/>
</dbReference>
<evidence type="ECO:0000256" key="1">
    <source>
        <dbReference type="ARBA" id="ARBA00023015"/>
    </source>
</evidence>
<organism evidence="5 6">
    <name type="scientific">Pelagimonas phthalicica</name>
    <dbReference type="NCBI Taxonomy" id="1037362"/>
    <lineage>
        <taxon>Bacteria</taxon>
        <taxon>Pseudomonadati</taxon>
        <taxon>Pseudomonadota</taxon>
        <taxon>Alphaproteobacteria</taxon>
        <taxon>Rhodobacterales</taxon>
        <taxon>Roseobacteraceae</taxon>
        <taxon>Pelagimonas</taxon>
    </lineage>
</organism>
<evidence type="ECO:0000313" key="5">
    <source>
        <dbReference type="EMBL" id="SMX29306.1"/>
    </source>
</evidence>
<dbReference type="Gene3D" id="1.10.10.10">
    <property type="entry name" value="Winged helix-like DNA-binding domain superfamily/Winged helix DNA-binding domain"/>
    <property type="match status" value="1"/>
</dbReference>
<dbReference type="Gene3D" id="1.20.120.530">
    <property type="entry name" value="GntR ligand-binding domain-like"/>
    <property type="match status" value="1"/>
</dbReference>
<dbReference type="PRINTS" id="PR00035">
    <property type="entry name" value="HTHGNTR"/>
</dbReference>
<dbReference type="InterPro" id="IPR008920">
    <property type="entry name" value="TF_FadR/GntR_C"/>
</dbReference>
<dbReference type="InterPro" id="IPR036388">
    <property type="entry name" value="WH-like_DNA-bd_sf"/>
</dbReference>
<reference evidence="6" key="1">
    <citation type="submission" date="2017-05" db="EMBL/GenBank/DDBJ databases">
        <authorList>
            <person name="Rodrigo-Torres L."/>
            <person name="Arahal R. D."/>
            <person name="Lucena T."/>
        </authorList>
    </citation>
    <scope>NUCLEOTIDE SEQUENCE [LARGE SCALE GENOMIC DNA]</scope>
    <source>
        <strain evidence="6">CECT 8649</strain>
    </source>
</reference>
<dbReference type="SUPFAM" id="SSF48008">
    <property type="entry name" value="GntR ligand-binding domain-like"/>
    <property type="match status" value="1"/>
</dbReference>
<dbReference type="CDD" id="cd07377">
    <property type="entry name" value="WHTH_GntR"/>
    <property type="match status" value="1"/>
</dbReference>
<dbReference type="PANTHER" id="PTHR43537">
    <property type="entry name" value="TRANSCRIPTIONAL REGULATOR, GNTR FAMILY"/>
    <property type="match status" value="1"/>
</dbReference>
<keyword evidence="3" id="KW-0804">Transcription</keyword>
<dbReference type="RefSeq" id="WP_133840818.1">
    <property type="nucleotide sequence ID" value="NZ_FXXP01000002.1"/>
</dbReference>
<accession>A0A238JHK9</accession>
<proteinExistence type="predicted"/>
<evidence type="ECO:0000313" key="6">
    <source>
        <dbReference type="Proteomes" id="UP000225972"/>
    </source>
</evidence>